<dbReference type="SUPFAM" id="SSF51261">
    <property type="entry name" value="Duplicated hybrid motif"/>
    <property type="match status" value="1"/>
</dbReference>
<reference evidence="4 5" key="1">
    <citation type="submission" date="2015-06" db="EMBL/GenBank/DDBJ databases">
        <title>Genome sequence of Pseudoalteromonas peptidolytica.</title>
        <authorList>
            <person name="Xie B.-B."/>
            <person name="Rong J.-C."/>
            <person name="Qin Q.-L."/>
            <person name="Zhang Y.-Z."/>
        </authorList>
    </citation>
    <scope>NUCLEOTIDE SEQUENCE [LARGE SCALE GENOMIC DNA]</scope>
    <source>
        <strain evidence="4 5">F12-50-A1</strain>
    </source>
</reference>
<evidence type="ECO:0000259" key="2">
    <source>
        <dbReference type="Pfam" id="PF01551"/>
    </source>
</evidence>
<dbReference type="InterPro" id="IPR011055">
    <property type="entry name" value="Dup_hybrid_motif"/>
</dbReference>
<dbReference type="EMBL" id="AQHF01000022">
    <property type="protein sequence ID" value="MBE0346541.1"/>
    <property type="molecule type" value="Genomic_DNA"/>
</dbReference>
<keyword evidence="5" id="KW-1185">Reference proteome</keyword>
<dbReference type="CDD" id="cd12797">
    <property type="entry name" value="M23_peptidase"/>
    <property type="match status" value="1"/>
</dbReference>
<dbReference type="InterPro" id="IPR008756">
    <property type="entry name" value="Peptidase_M56"/>
</dbReference>
<evidence type="ECO:0000256" key="1">
    <source>
        <dbReference type="SAM" id="Phobius"/>
    </source>
</evidence>
<keyword evidence="1" id="KW-0812">Transmembrane</keyword>
<dbReference type="InterPro" id="IPR016047">
    <property type="entry name" value="M23ase_b-sheet_dom"/>
</dbReference>
<name>A0A8I0MWC7_9GAMM</name>
<dbReference type="AlphaFoldDB" id="A0A8I0MWC7"/>
<feature type="domain" description="M23ase beta-sheet core" evidence="2">
    <location>
        <begin position="338"/>
        <end position="435"/>
    </location>
</feature>
<accession>A0A8I0MWC7</accession>
<dbReference type="Pfam" id="PF05569">
    <property type="entry name" value="Peptidase_M56"/>
    <property type="match status" value="1"/>
</dbReference>
<proteinExistence type="predicted"/>
<dbReference type="Pfam" id="PF01551">
    <property type="entry name" value="Peptidase_M23"/>
    <property type="match status" value="1"/>
</dbReference>
<dbReference type="CDD" id="cd07341">
    <property type="entry name" value="M56_BlaR1_MecR1_like"/>
    <property type="match status" value="1"/>
</dbReference>
<comment type="caution">
    <text evidence="4">The sequence shown here is derived from an EMBL/GenBank/DDBJ whole genome shotgun (WGS) entry which is preliminary data.</text>
</comment>
<keyword evidence="1" id="KW-1133">Transmembrane helix</keyword>
<dbReference type="PANTHER" id="PTHR21666:SF270">
    <property type="entry name" value="MUREIN HYDROLASE ACTIVATOR ENVC"/>
    <property type="match status" value="1"/>
</dbReference>
<dbReference type="Proteomes" id="UP000660708">
    <property type="component" value="Unassembled WGS sequence"/>
</dbReference>
<dbReference type="GO" id="GO:0004222">
    <property type="term" value="F:metalloendopeptidase activity"/>
    <property type="evidence" value="ECO:0007669"/>
    <property type="project" value="TreeGrafter"/>
</dbReference>
<protein>
    <recommendedName>
        <fullName evidence="6">Peptidase M23 domain-containing protein</fullName>
    </recommendedName>
</protein>
<evidence type="ECO:0000313" key="5">
    <source>
        <dbReference type="Proteomes" id="UP000660708"/>
    </source>
</evidence>
<feature type="domain" description="Peptidase M56" evidence="3">
    <location>
        <begin position="35"/>
        <end position="246"/>
    </location>
</feature>
<feature type="transmembrane region" description="Helical" evidence="1">
    <location>
        <begin position="91"/>
        <end position="113"/>
    </location>
</feature>
<dbReference type="InterPro" id="IPR050570">
    <property type="entry name" value="Cell_wall_metabolism_enzyme"/>
</dbReference>
<gene>
    <name evidence="4" type="ORF">PPEP_a3793</name>
</gene>
<evidence type="ECO:0000259" key="3">
    <source>
        <dbReference type="Pfam" id="PF05569"/>
    </source>
</evidence>
<organism evidence="4 5">
    <name type="scientific">Pseudoalteromonas peptidolytica F12-50-A1</name>
    <dbReference type="NCBI Taxonomy" id="1315280"/>
    <lineage>
        <taxon>Bacteria</taxon>
        <taxon>Pseudomonadati</taxon>
        <taxon>Pseudomonadota</taxon>
        <taxon>Gammaproteobacteria</taxon>
        <taxon>Alteromonadales</taxon>
        <taxon>Pseudoalteromonadaceae</taxon>
        <taxon>Pseudoalteromonas</taxon>
    </lineage>
</organism>
<evidence type="ECO:0008006" key="6">
    <source>
        <dbReference type="Google" id="ProtNLM"/>
    </source>
</evidence>
<feature type="transmembrane region" description="Helical" evidence="1">
    <location>
        <begin position="185"/>
        <end position="204"/>
    </location>
</feature>
<evidence type="ECO:0000313" key="4">
    <source>
        <dbReference type="EMBL" id="MBE0346541.1"/>
    </source>
</evidence>
<dbReference type="RefSeq" id="WP_147390344.1">
    <property type="nucleotide sequence ID" value="NZ_AQHF01000022.1"/>
</dbReference>
<keyword evidence="1" id="KW-0472">Membrane</keyword>
<sequence length="441" mass="50055">MELILLSVLLWVALTGLSYVVGVSLCAYYFQSKRLWWGLLAVTFVPFLPFEFLEQQEAIPSVLLHDNLQQYAEPLIAMTRNVRVTLPWLEVLFTTLAIVYCVGLIFHLGVLLTQYRRIKCLCLSASRVESYSQALYQLPITCSPFVFGLLKPKIYLPMEFEDLPNDEQEALIFHELTHVNKGDHIAVMVWRLCCVIAWFNPFIAKMEQSFIRAMEYRCDELTIARYQIEPLVYSRALINSLKRVKMQTPVDIAASFASNSLTLDDYKKRFTVILKPQSKPNNWPLFAFFILSCSVLAYGNLQWARVTISNSTTWQWPVESPMITSHFGHISSFRHNKAHQGVDFAGSTGDSVMTVADGIVTVSDNTTLGKNYGKVVLIQHDNGYQSLYAHLDSIDVAVGETVLKGEMIGTIGETGRVTGPHLHLEILHQNTRIDPLKRLEI</sequence>
<dbReference type="PANTHER" id="PTHR21666">
    <property type="entry name" value="PEPTIDASE-RELATED"/>
    <property type="match status" value="1"/>
</dbReference>
<dbReference type="Gene3D" id="2.70.70.10">
    <property type="entry name" value="Glucose Permease (Domain IIA)"/>
    <property type="match status" value="1"/>
</dbReference>